<comment type="similarity">
    <text evidence="1 9">Belongs to the ABC transporter superfamily.</text>
</comment>
<dbReference type="GO" id="GO:0051301">
    <property type="term" value="P:cell division"/>
    <property type="evidence" value="ECO:0007669"/>
    <property type="project" value="UniProtKB-UniRule"/>
</dbReference>
<evidence type="ECO:0000256" key="4">
    <source>
        <dbReference type="ARBA" id="ARBA00022618"/>
    </source>
</evidence>
<keyword evidence="5 9" id="KW-0547">Nucleotide-binding</keyword>
<dbReference type="PANTHER" id="PTHR24220:SF470">
    <property type="entry name" value="CELL DIVISION ATP-BINDING PROTEIN FTSE"/>
    <property type="match status" value="1"/>
</dbReference>
<dbReference type="PANTHER" id="PTHR24220">
    <property type="entry name" value="IMPORT ATP-BINDING PROTEIN"/>
    <property type="match status" value="1"/>
</dbReference>
<dbReference type="FunFam" id="3.40.50.300:FF:000056">
    <property type="entry name" value="Cell division ATP-binding protein FtsE"/>
    <property type="match status" value="1"/>
</dbReference>
<dbReference type="InterPro" id="IPR015854">
    <property type="entry name" value="ABC_transpr_LolD-like"/>
</dbReference>
<comment type="subcellular location">
    <subcellularLocation>
        <location evidence="9">Cell membrane</location>
        <topology evidence="9">Peripheral membrane protein</topology>
        <orientation evidence="9">Cytoplasmic side</orientation>
    </subcellularLocation>
</comment>
<dbReference type="SUPFAM" id="SSF52540">
    <property type="entry name" value="P-loop containing nucleoside triphosphate hydrolases"/>
    <property type="match status" value="1"/>
</dbReference>
<evidence type="ECO:0000256" key="7">
    <source>
        <dbReference type="ARBA" id="ARBA00023136"/>
    </source>
</evidence>
<dbReference type="Pfam" id="PF00005">
    <property type="entry name" value="ABC_tran"/>
    <property type="match status" value="1"/>
</dbReference>
<sequence length="227" mass="25334">MIFFDNVSKIYNHHSVALKNVTLKVDPKDFIFLVGSSGAGKTTLLKLLIREEQPTDGKIFLDGVEVTNTDVNDLHMIRRRVGTVFQDYKLLPTKTAYENISFVMEAAGRADAEIEEDVPEVLELVGLSDKRDNFPHQLSGGEKQRVAIARALVNRPDVILADEPTGDLDPINTLEIIKLLQKINELGTTIVLSTHNKEIVNSSDKRVVLLDKGEIISDKEKGKYLLI</sequence>
<keyword evidence="8 9" id="KW-0131">Cell cycle</keyword>
<feature type="domain" description="ABC transporter" evidence="10">
    <location>
        <begin position="2"/>
        <end position="227"/>
    </location>
</feature>
<dbReference type="PROSITE" id="PS50893">
    <property type="entry name" value="ABC_TRANSPORTER_2"/>
    <property type="match status" value="1"/>
</dbReference>
<dbReference type="SMART" id="SM00382">
    <property type="entry name" value="AAA"/>
    <property type="match status" value="1"/>
</dbReference>
<comment type="function">
    <text evidence="9">Part of the ABC transporter FtsEX involved in cellular division.</text>
</comment>
<protein>
    <recommendedName>
        <fullName evidence="2 9">Cell division ATP-binding protein FtsE</fullName>
    </recommendedName>
</protein>
<comment type="subunit">
    <text evidence="9">Homodimer. Forms a membrane-associated complex with FtsX.</text>
</comment>
<keyword evidence="3 9" id="KW-1003">Cell membrane</keyword>
<dbReference type="Proteomes" id="UP000178574">
    <property type="component" value="Unassembled WGS sequence"/>
</dbReference>
<dbReference type="InterPro" id="IPR003439">
    <property type="entry name" value="ABC_transporter-like_ATP-bd"/>
</dbReference>
<dbReference type="InterPro" id="IPR017871">
    <property type="entry name" value="ABC_transporter-like_CS"/>
</dbReference>
<comment type="caution">
    <text evidence="11">The sequence shown here is derived from an EMBL/GenBank/DDBJ whole genome shotgun (WGS) entry which is preliminary data.</text>
</comment>
<reference evidence="11 12" key="1">
    <citation type="journal article" date="2016" name="Nat. Commun.">
        <title>Thousands of microbial genomes shed light on interconnected biogeochemical processes in an aquifer system.</title>
        <authorList>
            <person name="Anantharaman K."/>
            <person name="Brown C.T."/>
            <person name="Hug L.A."/>
            <person name="Sharon I."/>
            <person name="Castelle C.J."/>
            <person name="Probst A.J."/>
            <person name="Thomas B.C."/>
            <person name="Singh A."/>
            <person name="Wilkins M.J."/>
            <person name="Karaoz U."/>
            <person name="Brodie E.L."/>
            <person name="Williams K.H."/>
            <person name="Hubbard S.S."/>
            <person name="Banfield J.F."/>
        </authorList>
    </citation>
    <scope>NUCLEOTIDE SEQUENCE [LARGE SCALE GENOMIC DNA]</scope>
</reference>
<dbReference type="GO" id="GO:0005524">
    <property type="term" value="F:ATP binding"/>
    <property type="evidence" value="ECO:0007669"/>
    <property type="project" value="UniProtKB-UniRule"/>
</dbReference>
<name>A0A1G2K695_9BACT</name>
<evidence type="ECO:0000313" key="11">
    <source>
        <dbReference type="EMBL" id="OGZ94962.1"/>
    </source>
</evidence>
<dbReference type="InterPro" id="IPR027417">
    <property type="entry name" value="P-loop_NTPase"/>
</dbReference>
<evidence type="ECO:0000256" key="2">
    <source>
        <dbReference type="ARBA" id="ARBA00020019"/>
    </source>
</evidence>
<organism evidence="11 12">
    <name type="scientific">Candidatus Sungbacteria bacterium RIFCSPHIGHO2_01_FULL_50_25</name>
    <dbReference type="NCBI Taxonomy" id="1802265"/>
    <lineage>
        <taxon>Bacteria</taxon>
        <taxon>Candidatus Sungiibacteriota</taxon>
    </lineage>
</organism>
<dbReference type="InterPro" id="IPR003593">
    <property type="entry name" value="AAA+_ATPase"/>
</dbReference>
<dbReference type="EMBL" id="MHQD01000045">
    <property type="protein sequence ID" value="OGZ94962.1"/>
    <property type="molecule type" value="Genomic_DNA"/>
</dbReference>
<evidence type="ECO:0000256" key="5">
    <source>
        <dbReference type="ARBA" id="ARBA00022741"/>
    </source>
</evidence>
<gene>
    <name evidence="9" type="primary">ftsE</name>
    <name evidence="11" type="ORF">A2847_02185</name>
</gene>
<dbReference type="AlphaFoldDB" id="A0A1G2K695"/>
<dbReference type="NCBIfam" id="TIGR02673">
    <property type="entry name" value="FtsE"/>
    <property type="match status" value="1"/>
</dbReference>
<dbReference type="GO" id="GO:0016887">
    <property type="term" value="F:ATP hydrolysis activity"/>
    <property type="evidence" value="ECO:0007669"/>
    <property type="project" value="InterPro"/>
</dbReference>
<keyword evidence="4 9" id="KW-0132">Cell division</keyword>
<keyword evidence="7 9" id="KW-0472">Membrane</keyword>
<dbReference type="GO" id="GO:0005886">
    <property type="term" value="C:plasma membrane"/>
    <property type="evidence" value="ECO:0007669"/>
    <property type="project" value="UniProtKB-SubCell"/>
</dbReference>
<evidence type="ECO:0000256" key="6">
    <source>
        <dbReference type="ARBA" id="ARBA00022840"/>
    </source>
</evidence>
<dbReference type="PROSITE" id="PS00211">
    <property type="entry name" value="ABC_TRANSPORTER_1"/>
    <property type="match status" value="1"/>
</dbReference>
<evidence type="ECO:0000313" key="12">
    <source>
        <dbReference type="Proteomes" id="UP000178574"/>
    </source>
</evidence>
<evidence type="ECO:0000256" key="3">
    <source>
        <dbReference type="ARBA" id="ARBA00022475"/>
    </source>
</evidence>
<evidence type="ECO:0000256" key="1">
    <source>
        <dbReference type="ARBA" id="ARBA00005417"/>
    </source>
</evidence>
<accession>A0A1G2K695</accession>
<dbReference type="InterPro" id="IPR005286">
    <property type="entry name" value="Cell_div_FtsE"/>
</dbReference>
<evidence type="ECO:0000259" key="10">
    <source>
        <dbReference type="PROSITE" id="PS50893"/>
    </source>
</evidence>
<keyword evidence="6 9" id="KW-0067">ATP-binding</keyword>
<dbReference type="GO" id="GO:0022857">
    <property type="term" value="F:transmembrane transporter activity"/>
    <property type="evidence" value="ECO:0007669"/>
    <property type="project" value="TreeGrafter"/>
</dbReference>
<dbReference type="Gene3D" id="3.40.50.300">
    <property type="entry name" value="P-loop containing nucleotide triphosphate hydrolases"/>
    <property type="match status" value="1"/>
</dbReference>
<proteinExistence type="inferred from homology"/>
<evidence type="ECO:0000256" key="8">
    <source>
        <dbReference type="ARBA" id="ARBA00023306"/>
    </source>
</evidence>
<evidence type="ECO:0000256" key="9">
    <source>
        <dbReference type="RuleBase" id="RU365094"/>
    </source>
</evidence>